<proteinExistence type="inferred from homology"/>
<keyword evidence="8" id="KW-1185">Reference proteome</keyword>
<reference evidence="8" key="1">
    <citation type="submission" date="2016-10" db="EMBL/GenBank/DDBJ databases">
        <authorList>
            <person name="Varghese N."/>
            <person name="Submissions S."/>
        </authorList>
    </citation>
    <scope>NUCLEOTIDE SEQUENCE [LARGE SCALE GENOMIC DNA]</scope>
    <source>
        <strain evidence="8">ATCC 25963</strain>
    </source>
</reference>
<feature type="binding site" evidence="4">
    <location>
        <begin position="58"/>
        <end position="61"/>
    </location>
    <ligand>
        <name>GTP</name>
        <dbReference type="ChEBI" id="CHEBI:37565"/>
    </ligand>
</feature>
<dbReference type="GO" id="GO:0005524">
    <property type="term" value="F:ATP binding"/>
    <property type="evidence" value="ECO:0007669"/>
    <property type="project" value="UniProtKB-UniRule"/>
</dbReference>
<dbReference type="InterPro" id="IPR053930">
    <property type="entry name" value="RapZ-like_N"/>
</dbReference>
<evidence type="ECO:0000313" key="8">
    <source>
        <dbReference type="Proteomes" id="UP000199400"/>
    </source>
</evidence>
<dbReference type="AlphaFoldDB" id="A0A1I1W9E2"/>
<organism evidence="7 8">
    <name type="scientific">Nannocystis exedens</name>
    <dbReference type="NCBI Taxonomy" id="54"/>
    <lineage>
        <taxon>Bacteria</taxon>
        <taxon>Pseudomonadati</taxon>
        <taxon>Myxococcota</taxon>
        <taxon>Polyangia</taxon>
        <taxon>Nannocystales</taxon>
        <taxon>Nannocystaceae</taxon>
        <taxon>Nannocystis</taxon>
    </lineage>
</organism>
<dbReference type="RefSeq" id="WP_245913593.1">
    <property type="nucleotide sequence ID" value="NZ_FOMX01000006.1"/>
</dbReference>
<dbReference type="InterPro" id="IPR005337">
    <property type="entry name" value="RapZ-like"/>
</dbReference>
<dbReference type="Pfam" id="PF22740">
    <property type="entry name" value="PapZ_C"/>
    <property type="match status" value="1"/>
</dbReference>
<evidence type="ECO:0000256" key="3">
    <source>
        <dbReference type="ARBA" id="ARBA00023134"/>
    </source>
</evidence>
<keyword evidence="1 4" id="KW-0547">Nucleotide-binding</keyword>
<protein>
    <submittedName>
        <fullName evidence="7">UPF0042 nucleotide-binding protein</fullName>
    </submittedName>
</protein>
<keyword evidence="2 4" id="KW-0067">ATP-binding</keyword>
<dbReference type="STRING" id="54.SAMN02745121_02183"/>
<dbReference type="HAMAP" id="MF_00636">
    <property type="entry name" value="RapZ_like"/>
    <property type="match status" value="1"/>
</dbReference>
<dbReference type="InterPro" id="IPR053931">
    <property type="entry name" value="RapZ_C"/>
</dbReference>
<dbReference type="PANTHER" id="PTHR30448:SF0">
    <property type="entry name" value="RNASE ADAPTER PROTEIN RAPZ"/>
    <property type="match status" value="1"/>
</dbReference>
<sequence length="292" mass="31655">MELLVVTGMSGAGKSTALAALADIGFYCVDNIPVLLLPQLVELLAAEEATRRIAVGIDAREVGHLGAFASVHLQLVQAGHRVEILFLDAPDDVLVRRFAETRRRHPLGELPDAITDERAGLRSLRARTTATIDTGGLRARELRQMIRDRYSAASVLHLVLTSFGFKTGLPSFADLVFDVRFLANPYDVATLRPRTGLDAEVAAFVLGQTDATVLLDHLEGLLRFVVPRSVREGRSYLTVALGCTGGQHRSVALTEALAQRLSAGEPLSRPPPQLIIRHRDLPEAAAKETVHA</sequence>
<feature type="domain" description="RapZ C-terminal" evidence="6">
    <location>
        <begin position="157"/>
        <end position="280"/>
    </location>
</feature>
<dbReference type="PIRSF" id="PIRSF005052">
    <property type="entry name" value="P-loopkin"/>
    <property type="match status" value="1"/>
</dbReference>
<evidence type="ECO:0000313" key="7">
    <source>
        <dbReference type="EMBL" id="SFD91767.1"/>
    </source>
</evidence>
<feature type="binding site" evidence="4">
    <location>
        <begin position="8"/>
        <end position="15"/>
    </location>
    <ligand>
        <name>ATP</name>
        <dbReference type="ChEBI" id="CHEBI:30616"/>
    </ligand>
</feature>
<dbReference type="PANTHER" id="PTHR30448">
    <property type="entry name" value="RNASE ADAPTER PROTEIN RAPZ"/>
    <property type="match status" value="1"/>
</dbReference>
<evidence type="ECO:0000256" key="4">
    <source>
        <dbReference type="HAMAP-Rule" id="MF_00636"/>
    </source>
</evidence>
<dbReference type="NCBIfam" id="NF003828">
    <property type="entry name" value="PRK05416.1"/>
    <property type="match status" value="1"/>
</dbReference>
<dbReference type="InterPro" id="IPR027417">
    <property type="entry name" value="P-loop_NTPase"/>
</dbReference>
<evidence type="ECO:0000256" key="2">
    <source>
        <dbReference type="ARBA" id="ARBA00022840"/>
    </source>
</evidence>
<dbReference type="EMBL" id="FOMX01000006">
    <property type="protein sequence ID" value="SFD91767.1"/>
    <property type="molecule type" value="Genomic_DNA"/>
</dbReference>
<evidence type="ECO:0000259" key="5">
    <source>
        <dbReference type="Pfam" id="PF03668"/>
    </source>
</evidence>
<feature type="domain" description="RapZ-like N-terminal" evidence="5">
    <location>
        <begin position="1"/>
        <end position="151"/>
    </location>
</feature>
<keyword evidence="3 4" id="KW-0342">GTP-binding</keyword>
<gene>
    <name evidence="7" type="ORF">SAMN02745121_02183</name>
</gene>
<evidence type="ECO:0000259" key="6">
    <source>
        <dbReference type="Pfam" id="PF22740"/>
    </source>
</evidence>
<dbReference type="SUPFAM" id="SSF52540">
    <property type="entry name" value="P-loop containing nucleoside triphosphate hydrolases"/>
    <property type="match status" value="1"/>
</dbReference>
<evidence type="ECO:0000256" key="1">
    <source>
        <dbReference type="ARBA" id="ARBA00022741"/>
    </source>
</evidence>
<accession>A0A1I1W9E2</accession>
<dbReference type="Pfam" id="PF03668">
    <property type="entry name" value="RapZ-like_N"/>
    <property type="match status" value="1"/>
</dbReference>
<dbReference type="GO" id="GO:0005525">
    <property type="term" value="F:GTP binding"/>
    <property type="evidence" value="ECO:0007669"/>
    <property type="project" value="UniProtKB-UniRule"/>
</dbReference>
<dbReference type="Proteomes" id="UP000199400">
    <property type="component" value="Unassembled WGS sequence"/>
</dbReference>
<name>A0A1I1W9E2_9BACT</name>